<name>A0A6A4FJU6_9STRA</name>
<sequence length="85" mass="9498">MSTAFLRAAAWPGRSWVALNLGKTQALREDSEHADELAPGRAILGAEEQRRLEVDSRRLLWSSASSFLNSSRDRVYDDASPRARP</sequence>
<reference evidence="1 2" key="1">
    <citation type="submission" date="2018-08" db="EMBL/GenBank/DDBJ databases">
        <title>Genomic investigation of the strawberry pathogen Phytophthora fragariae indicates pathogenicity is determined by transcriptional variation in three key races.</title>
        <authorList>
            <person name="Adams T.M."/>
            <person name="Armitage A.D."/>
            <person name="Sobczyk M.K."/>
            <person name="Bates H.J."/>
            <person name="Dunwell J.M."/>
            <person name="Nellist C.F."/>
            <person name="Harrison R.J."/>
        </authorList>
    </citation>
    <scope>NUCLEOTIDE SEQUENCE [LARGE SCALE GENOMIC DNA]</scope>
    <source>
        <strain evidence="1 2">SCRP333</strain>
    </source>
</reference>
<dbReference type="Proteomes" id="UP000434957">
    <property type="component" value="Unassembled WGS sequence"/>
</dbReference>
<dbReference type="EMBL" id="QXFT01000400">
    <property type="protein sequence ID" value="KAE9345010.1"/>
    <property type="molecule type" value="Genomic_DNA"/>
</dbReference>
<gene>
    <name evidence="1" type="ORF">PR003_g8169</name>
</gene>
<accession>A0A6A4FJU6</accession>
<organism evidence="1 2">
    <name type="scientific">Phytophthora rubi</name>
    <dbReference type="NCBI Taxonomy" id="129364"/>
    <lineage>
        <taxon>Eukaryota</taxon>
        <taxon>Sar</taxon>
        <taxon>Stramenopiles</taxon>
        <taxon>Oomycota</taxon>
        <taxon>Peronosporomycetes</taxon>
        <taxon>Peronosporales</taxon>
        <taxon>Peronosporaceae</taxon>
        <taxon>Phytophthora</taxon>
    </lineage>
</organism>
<evidence type="ECO:0000313" key="2">
    <source>
        <dbReference type="Proteomes" id="UP000434957"/>
    </source>
</evidence>
<dbReference type="AlphaFoldDB" id="A0A6A4FJU6"/>
<protein>
    <submittedName>
        <fullName evidence="1">Uncharacterized protein</fullName>
    </submittedName>
</protein>
<proteinExistence type="predicted"/>
<evidence type="ECO:0000313" key="1">
    <source>
        <dbReference type="EMBL" id="KAE9345010.1"/>
    </source>
</evidence>
<comment type="caution">
    <text evidence="1">The sequence shown here is derived from an EMBL/GenBank/DDBJ whole genome shotgun (WGS) entry which is preliminary data.</text>
</comment>
<keyword evidence="2" id="KW-1185">Reference proteome</keyword>